<dbReference type="AlphaFoldDB" id="A0A328AAQ0"/>
<organism evidence="1 2">
    <name type="scientific">Phenylobacterium soli</name>
    <dbReference type="NCBI Taxonomy" id="2170551"/>
    <lineage>
        <taxon>Bacteria</taxon>
        <taxon>Pseudomonadati</taxon>
        <taxon>Pseudomonadota</taxon>
        <taxon>Alphaproteobacteria</taxon>
        <taxon>Caulobacterales</taxon>
        <taxon>Caulobacteraceae</taxon>
        <taxon>Phenylobacterium</taxon>
    </lineage>
</organism>
<dbReference type="Pfam" id="PF13366">
    <property type="entry name" value="PDDEXK_3"/>
    <property type="match status" value="1"/>
</dbReference>
<evidence type="ECO:0000313" key="2">
    <source>
        <dbReference type="Proteomes" id="UP000249254"/>
    </source>
</evidence>
<dbReference type="NCBIfam" id="TIGR04256">
    <property type="entry name" value="GxxExxY"/>
    <property type="match status" value="1"/>
</dbReference>
<dbReference type="InterPro" id="IPR026350">
    <property type="entry name" value="GxxExxY"/>
</dbReference>
<comment type="caution">
    <text evidence="1">The sequence shown here is derived from an EMBL/GenBank/DDBJ whole genome shotgun (WGS) entry which is preliminary data.</text>
</comment>
<dbReference type="Proteomes" id="UP000249254">
    <property type="component" value="Unassembled WGS sequence"/>
</dbReference>
<gene>
    <name evidence="1" type="ORF">DJ017_17540</name>
</gene>
<name>A0A328AAQ0_9CAUL</name>
<sequence>MDHGTHGTRGTLVLEDETFAVRGAAFEVYRTLRDGFLEAVYQECLGLELASRSLPFVATPRLRLTYKGQQLTAAYVPDFVCFDRLIVELKAVRAIAPEHRAQVINYLKLTGFSVGLLMNFGAPGGVQIERFAL</sequence>
<evidence type="ECO:0000313" key="1">
    <source>
        <dbReference type="EMBL" id="RAK51639.1"/>
    </source>
</evidence>
<dbReference type="EMBL" id="QFYQ01000002">
    <property type="protein sequence ID" value="RAK51639.1"/>
    <property type="molecule type" value="Genomic_DNA"/>
</dbReference>
<dbReference type="OrthoDB" id="7172915at2"/>
<keyword evidence="2" id="KW-1185">Reference proteome</keyword>
<proteinExistence type="predicted"/>
<protein>
    <submittedName>
        <fullName evidence="1">GxxExxY protein</fullName>
    </submittedName>
</protein>
<reference evidence="2" key="1">
    <citation type="submission" date="2018-05" db="EMBL/GenBank/DDBJ databases">
        <authorList>
            <person name="Li X."/>
        </authorList>
    </citation>
    <scope>NUCLEOTIDE SEQUENCE [LARGE SCALE GENOMIC DNA]</scope>
    <source>
        <strain evidence="2">LX32</strain>
    </source>
</reference>
<dbReference type="RefSeq" id="WP_111530201.1">
    <property type="nucleotide sequence ID" value="NZ_JBHRSG010000003.1"/>
</dbReference>
<accession>A0A328AAQ0</accession>